<dbReference type="InterPro" id="IPR002913">
    <property type="entry name" value="START_lipid-bd_dom"/>
</dbReference>
<dbReference type="GO" id="GO:0003677">
    <property type="term" value="F:DNA binding"/>
    <property type="evidence" value="ECO:0007669"/>
    <property type="project" value="UniProtKB-KW"/>
</dbReference>
<comment type="caution">
    <text evidence="2">The sequence shown here is derived from an EMBL/GenBank/DDBJ whole genome shotgun (WGS) entry which is preliminary data.</text>
</comment>
<dbReference type="Proteomes" id="UP001367508">
    <property type="component" value="Unassembled WGS sequence"/>
</dbReference>
<dbReference type="PANTHER" id="PTHR45654:SF1">
    <property type="entry name" value="HOMEOBOX-LEUCINE ZIPPER PROTEIN HDG11"/>
    <property type="match status" value="1"/>
</dbReference>
<feature type="domain" description="START" evidence="1">
    <location>
        <begin position="54"/>
        <end position="101"/>
    </location>
</feature>
<protein>
    <recommendedName>
        <fullName evidence="1">START domain-containing protein</fullName>
    </recommendedName>
</protein>
<sequence>MNLPLFVKLYPTSLSIGSFGSQGLGDPSFHLDLLLRSSSSSMPNVPPYQLVCLFDMDKSLMPDITLNVMEELIRLLQTNKPLWMKSSVDGRDVLNLETYERMFGSKNPMFGSKLIKIQELSL</sequence>
<keyword evidence="3" id="KW-1185">Reference proteome</keyword>
<dbReference type="AlphaFoldDB" id="A0AAN9LMY7"/>
<organism evidence="2 3">
    <name type="scientific">Canavalia gladiata</name>
    <name type="common">Sword bean</name>
    <name type="synonym">Dolichos gladiatus</name>
    <dbReference type="NCBI Taxonomy" id="3824"/>
    <lineage>
        <taxon>Eukaryota</taxon>
        <taxon>Viridiplantae</taxon>
        <taxon>Streptophyta</taxon>
        <taxon>Embryophyta</taxon>
        <taxon>Tracheophyta</taxon>
        <taxon>Spermatophyta</taxon>
        <taxon>Magnoliopsida</taxon>
        <taxon>eudicotyledons</taxon>
        <taxon>Gunneridae</taxon>
        <taxon>Pentapetalae</taxon>
        <taxon>rosids</taxon>
        <taxon>fabids</taxon>
        <taxon>Fabales</taxon>
        <taxon>Fabaceae</taxon>
        <taxon>Papilionoideae</taxon>
        <taxon>50 kb inversion clade</taxon>
        <taxon>NPAAA clade</taxon>
        <taxon>indigoferoid/millettioid clade</taxon>
        <taxon>Phaseoleae</taxon>
        <taxon>Canavalia</taxon>
    </lineage>
</organism>
<evidence type="ECO:0000313" key="3">
    <source>
        <dbReference type="Proteomes" id="UP001367508"/>
    </source>
</evidence>
<dbReference type="EMBL" id="JAYMYQ010000004">
    <property type="protein sequence ID" value="KAK7339030.1"/>
    <property type="molecule type" value="Genomic_DNA"/>
</dbReference>
<evidence type="ECO:0000259" key="1">
    <source>
        <dbReference type="PROSITE" id="PS50848"/>
    </source>
</evidence>
<dbReference type="GO" id="GO:0008289">
    <property type="term" value="F:lipid binding"/>
    <property type="evidence" value="ECO:0007669"/>
    <property type="project" value="InterPro"/>
</dbReference>
<evidence type="ECO:0000313" key="2">
    <source>
        <dbReference type="EMBL" id="KAK7339030.1"/>
    </source>
</evidence>
<dbReference type="PROSITE" id="PS50848">
    <property type="entry name" value="START"/>
    <property type="match status" value="1"/>
</dbReference>
<name>A0AAN9LMY7_CANGL</name>
<dbReference type="InterPro" id="IPR042160">
    <property type="entry name" value="HD-Zip_IV"/>
</dbReference>
<dbReference type="PANTHER" id="PTHR45654">
    <property type="entry name" value="HOMEOBOX-LEUCINE ZIPPER PROTEIN MERISTEM L1"/>
    <property type="match status" value="1"/>
</dbReference>
<proteinExistence type="predicted"/>
<accession>A0AAN9LMY7</accession>
<reference evidence="2 3" key="1">
    <citation type="submission" date="2024-01" db="EMBL/GenBank/DDBJ databases">
        <title>The genomes of 5 underutilized Papilionoideae crops provide insights into root nodulation and disease resistanc.</title>
        <authorList>
            <person name="Jiang F."/>
        </authorList>
    </citation>
    <scope>NUCLEOTIDE SEQUENCE [LARGE SCALE GENOMIC DNA]</scope>
    <source>
        <strain evidence="2">LVBAO_FW01</strain>
        <tissue evidence="2">Leaves</tissue>
    </source>
</reference>
<gene>
    <name evidence="2" type="ORF">VNO77_19670</name>
</gene>